<keyword evidence="4" id="KW-0446">Lipid-binding</keyword>
<feature type="compositionally biased region" description="Basic and acidic residues" evidence="7">
    <location>
        <begin position="287"/>
        <end position="312"/>
    </location>
</feature>
<feature type="compositionally biased region" description="Basic and acidic residues" evidence="7">
    <location>
        <begin position="769"/>
        <end position="781"/>
    </location>
</feature>
<dbReference type="InterPro" id="IPR018494">
    <property type="entry name" value="Oxysterol-bd_CS"/>
</dbReference>
<dbReference type="Proteomes" id="UP000838412">
    <property type="component" value="Chromosome 3"/>
</dbReference>
<dbReference type="Gene3D" id="2.30.29.30">
    <property type="entry name" value="Pleckstrin-homology domain (PH domain)/Phosphotyrosine-binding domain (PTB)"/>
    <property type="match status" value="1"/>
</dbReference>
<dbReference type="SUPFAM" id="SSF50729">
    <property type="entry name" value="PH domain-like"/>
    <property type="match status" value="1"/>
</dbReference>
<evidence type="ECO:0000256" key="4">
    <source>
        <dbReference type="ARBA" id="ARBA00023121"/>
    </source>
</evidence>
<dbReference type="PANTHER" id="PTHR10972:SF102">
    <property type="entry name" value="OXYSTEROL-BINDING PROTEIN"/>
    <property type="match status" value="1"/>
</dbReference>
<organism evidence="9 10">
    <name type="scientific">Branchiostoma lanceolatum</name>
    <name type="common">Common lancelet</name>
    <name type="synonym">Amphioxus lanceolatum</name>
    <dbReference type="NCBI Taxonomy" id="7740"/>
    <lineage>
        <taxon>Eukaryota</taxon>
        <taxon>Metazoa</taxon>
        <taxon>Chordata</taxon>
        <taxon>Cephalochordata</taxon>
        <taxon>Leptocardii</taxon>
        <taxon>Amphioxiformes</taxon>
        <taxon>Branchiostomatidae</taxon>
        <taxon>Branchiostoma</taxon>
    </lineage>
</organism>
<dbReference type="Pfam" id="PF00169">
    <property type="entry name" value="PH"/>
    <property type="match status" value="1"/>
</dbReference>
<dbReference type="GO" id="GO:0032541">
    <property type="term" value="C:cortical endoplasmic reticulum"/>
    <property type="evidence" value="ECO:0007669"/>
    <property type="project" value="TreeGrafter"/>
</dbReference>
<gene>
    <name evidence="9" type="primary">OSBPL8</name>
    <name evidence="9" type="ORF">BLAG_LOCUS14706</name>
</gene>
<dbReference type="Gene3D" id="2.40.160.120">
    <property type="match status" value="2"/>
</dbReference>
<dbReference type="Pfam" id="PF01237">
    <property type="entry name" value="Oxysterol_BP"/>
    <property type="match status" value="1"/>
</dbReference>
<dbReference type="FunFam" id="1.10.287.2720:FF:000002">
    <property type="entry name" value="Oxysterol-binding protein"/>
    <property type="match status" value="1"/>
</dbReference>
<feature type="region of interest" description="Disordered" evidence="7">
    <location>
        <begin position="257"/>
        <end position="312"/>
    </location>
</feature>
<dbReference type="GO" id="GO:0015485">
    <property type="term" value="F:cholesterol binding"/>
    <property type="evidence" value="ECO:0007669"/>
    <property type="project" value="TreeGrafter"/>
</dbReference>
<evidence type="ECO:0000256" key="6">
    <source>
        <dbReference type="RuleBase" id="RU003845"/>
    </source>
</evidence>
<feature type="region of interest" description="Disordered" evidence="7">
    <location>
        <begin position="206"/>
        <end position="235"/>
    </location>
</feature>
<dbReference type="PROSITE" id="PS50003">
    <property type="entry name" value="PH_DOMAIN"/>
    <property type="match status" value="1"/>
</dbReference>
<dbReference type="GO" id="GO:0016020">
    <property type="term" value="C:membrane"/>
    <property type="evidence" value="ECO:0007669"/>
    <property type="project" value="TreeGrafter"/>
</dbReference>
<evidence type="ECO:0000259" key="8">
    <source>
        <dbReference type="PROSITE" id="PS50003"/>
    </source>
</evidence>
<dbReference type="CDD" id="cd13286">
    <property type="entry name" value="PH_OPR5_ORP8"/>
    <property type="match status" value="1"/>
</dbReference>
<feature type="domain" description="PH" evidence="8">
    <location>
        <begin position="76"/>
        <end position="193"/>
    </location>
</feature>
<evidence type="ECO:0000313" key="10">
    <source>
        <dbReference type="Proteomes" id="UP000838412"/>
    </source>
</evidence>
<dbReference type="SMART" id="SM00233">
    <property type="entry name" value="PH"/>
    <property type="match status" value="1"/>
</dbReference>
<dbReference type="Gene3D" id="3.30.70.3490">
    <property type="match status" value="1"/>
</dbReference>
<evidence type="ECO:0000256" key="5">
    <source>
        <dbReference type="RuleBase" id="RU003844"/>
    </source>
</evidence>
<proteinExistence type="inferred from homology"/>
<dbReference type="PROSITE" id="PS01013">
    <property type="entry name" value="OSBP"/>
    <property type="match status" value="1"/>
</dbReference>
<name>A0A8J9ZLV3_BRALA</name>
<evidence type="ECO:0000256" key="7">
    <source>
        <dbReference type="SAM" id="MobiDB-lite"/>
    </source>
</evidence>
<feature type="compositionally biased region" description="Basic and acidic residues" evidence="7">
    <location>
        <begin position="28"/>
        <end position="54"/>
    </location>
</feature>
<evidence type="ECO:0000313" key="9">
    <source>
        <dbReference type="EMBL" id="CAH1256260.1"/>
    </source>
</evidence>
<feature type="compositionally biased region" description="Polar residues" evidence="7">
    <location>
        <begin position="206"/>
        <end position="228"/>
    </location>
</feature>
<evidence type="ECO:0000256" key="3">
    <source>
        <dbReference type="ARBA" id="ARBA00023055"/>
    </source>
</evidence>
<dbReference type="InterPro" id="IPR011993">
    <property type="entry name" value="PH-like_dom_sf"/>
</dbReference>
<sequence length="878" mass="100623">MKRSVSLVERLSPRWLSQARGWPRRRVKSETKLYEDDSDRSKLSKKESLKEQKKNYRREKKRAAKELLNTLKDPSVVVLRDWLKIRGTLKGWQKYWCVLKPGVLIIYKGPKHGAWVGTILLNACEIIERPSKMNGFCFKVFHPLDQSIWASKGPKGETVPAITQPLPTSYLILRAATDADGRCWMDAMELSLRCSSLLMRSMVKDTSATNGQQSMSTLDTSDPNQGSRTLGDDLIFPSSWNESDIERHFQVHLALGRTITTQNGEEEEKEEKEEEKDEDEKENEDEKESKGSDSEASEQHDQVFEEDLEPPKETVYRENTCEELGQQGGASQTEEVADENKSIIWTLIKQVRPGMDLSRVVLPTFILEPRSFLDKLSDYYYHADLLSDAVNIDDPFGRMKQIIRWYLSGFYKKPKGLKKPYNPILGETFRCMWPHPQTGSKTFFIAEQVSHHPPVSAFYVTNRQDGFCINGSILCKSKFYGNSLSAILDGTACLTLLNRGEDYAITMPYVSCKACLTLPNRGEDYAITMPYVSCKGILYGTMTMEMGGKVSLTCDKTGYRTEIEFKLKPFLGGSDASNQITGKIKLGKETLATLEGHWDQDVFITDKRADSEKTEVFWSVTDEVKSRRLKRQTVRFEDQGDFESEKLWQHVSAAISACDQNKATNEKYILEEQQRKDARERKDKRADWIPKLFEREGAEEHDWIYKHIDTRPWDPHNDVFQYEFGGVVQAKTRHKTPMVRTTSIMSVPGTQRQQSLKNRKHLGKPPGPPHRDSDRSSSEPRPDEDDASDDERSDVSSRADTSRGPRARHYTSATIEQAVRPLVRVQQETNDRLADLSGRLRMLANQNAEHSNYLQNKDWLLLAVVMLFQVVTMYMFSR</sequence>
<keyword evidence="10" id="KW-1185">Reference proteome</keyword>
<feature type="compositionally biased region" description="Acidic residues" evidence="7">
    <location>
        <begin position="264"/>
        <end position="286"/>
    </location>
</feature>
<dbReference type="InterPro" id="IPR000648">
    <property type="entry name" value="Oxysterol-bd"/>
</dbReference>
<evidence type="ECO:0000256" key="1">
    <source>
        <dbReference type="ARBA" id="ARBA00008842"/>
    </source>
</evidence>
<dbReference type="AlphaFoldDB" id="A0A8J9ZLV3"/>
<dbReference type="FunFam" id="2.30.29.30:FF:000030">
    <property type="entry name" value="Oxysterol-binding protein"/>
    <property type="match status" value="1"/>
</dbReference>
<feature type="region of interest" description="Disordered" evidence="7">
    <location>
        <begin position="732"/>
        <end position="814"/>
    </location>
</feature>
<comment type="similarity">
    <text evidence="1 5">Belongs to the OSBP family.</text>
</comment>
<dbReference type="OrthoDB" id="10053431at2759"/>
<dbReference type="InterPro" id="IPR037239">
    <property type="entry name" value="OSBP_sf"/>
</dbReference>
<reference evidence="9" key="1">
    <citation type="submission" date="2022-01" db="EMBL/GenBank/DDBJ databases">
        <authorList>
            <person name="Braso-Vives M."/>
        </authorList>
    </citation>
    <scope>NUCLEOTIDE SEQUENCE</scope>
</reference>
<dbReference type="GO" id="GO:0006869">
    <property type="term" value="P:lipid transport"/>
    <property type="evidence" value="ECO:0007669"/>
    <property type="project" value="UniProtKB-KW"/>
</dbReference>
<keyword evidence="2 6" id="KW-0813">Transport</keyword>
<evidence type="ECO:0000256" key="2">
    <source>
        <dbReference type="ARBA" id="ARBA00022448"/>
    </source>
</evidence>
<dbReference type="PANTHER" id="PTHR10972">
    <property type="entry name" value="OXYSTEROL-BINDING PROTEIN-RELATED"/>
    <property type="match status" value="1"/>
</dbReference>
<dbReference type="InterPro" id="IPR001849">
    <property type="entry name" value="PH_domain"/>
</dbReference>
<feature type="compositionally biased region" description="Basic and acidic residues" evidence="7">
    <location>
        <begin position="793"/>
        <end position="803"/>
    </location>
</feature>
<keyword evidence="3 6" id="KW-0445">Lipid transport</keyword>
<accession>A0A8J9ZLV3</accession>
<feature type="compositionally biased region" description="Polar residues" evidence="7">
    <location>
        <begin position="739"/>
        <end position="756"/>
    </location>
</feature>
<dbReference type="SUPFAM" id="SSF144000">
    <property type="entry name" value="Oxysterol-binding protein-like"/>
    <property type="match status" value="2"/>
</dbReference>
<dbReference type="EMBL" id="OV696688">
    <property type="protein sequence ID" value="CAH1256260.1"/>
    <property type="molecule type" value="Genomic_DNA"/>
</dbReference>
<feature type="compositionally biased region" description="Acidic residues" evidence="7">
    <location>
        <begin position="782"/>
        <end position="792"/>
    </location>
</feature>
<dbReference type="Gene3D" id="1.10.287.2720">
    <property type="match status" value="1"/>
</dbReference>
<feature type="region of interest" description="Disordered" evidence="7">
    <location>
        <begin position="26"/>
        <end position="58"/>
    </location>
</feature>
<dbReference type="GO" id="GO:0005829">
    <property type="term" value="C:cytosol"/>
    <property type="evidence" value="ECO:0007669"/>
    <property type="project" value="TreeGrafter"/>
</dbReference>
<protein>
    <recommendedName>
        <fullName evidence="6">Oxysterol-binding protein</fullName>
    </recommendedName>
</protein>